<dbReference type="PANTHER" id="PTHR30532:SF1">
    <property type="entry name" value="IRON(3+)-HYDROXAMATE-BINDING PROTEIN FHUD"/>
    <property type="match status" value="1"/>
</dbReference>
<dbReference type="Proteomes" id="UP001185028">
    <property type="component" value="Unassembled WGS sequence"/>
</dbReference>
<evidence type="ECO:0000313" key="9">
    <source>
        <dbReference type="Proteomes" id="UP001185028"/>
    </source>
</evidence>
<keyword evidence="3" id="KW-0813">Transport</keyword>
<dbReference type="Pfam" id="PF01497">
    <property type="entry name" value="Peripla_BP_2"/>
    <property type="match status" value="1"/>
</dbReference>
<dbReference type="EMBL" id="JAVDQH010000012">
    <property type="protein sequence ID" value="MDR6245181.1"/>
    <property type="molecule type" value="Genomic_DNA"/>
</dbReference>
<evidence type="ECO:0000256" key="6">
    <source>
        <dbReference type="SAM" id="SignalP"/>
    </source>
</evidence>
<feature type="chain" id="PRO_5045331161" evidence="6">
    <location>
        <begin position="32"/>
        <end position="333"/>
    </location>
</feature>
<keyword evidence="9" id="KW-1185">Reference proteome</keyword>
<dbReference type="InterPro" id="IPR002491">
    <property type="entry name" value="ABC_transptr_periplasmic_BD"/>
</dbReference>
<dbReference type="RefSeq" id="WP_188776526.1">
    <property type="nucleotide sequence ID" value="NZ_BMMB01000007.1"/>
</dbReference>
<organism evidence="8 9">
    <name type="scientific">Paenibacillus hunanensis</name>
    <dbReference type="NCBI Taxonomy" id="539262"/>
    <lineage>
        <taxon>Bacteria</taxon>
        <taxon>Bacillati</taxon>
        <taxon>Bacillota</taxon>
        <taxon>Bacilli</taxon>
        <taxon>Bacillales</taxon>
        <taxon>Paenibacillaceae</taxon>
        <taxon>Paenibacillus</taxon>
    </lineage>
</organism>
<feature type="domain" description="Fe/B12 periplasmic-binding" evidence="7">
    <location>
        <begin position="73"/>
        <end position="333"/>
    </location>
</feature>
<sequence>MKRISGMIALIFTVLLIVTACGGANSGSNRAASSSNEQTAGQTQSANEAQDSSATYPMTIKQASGKITLEQQPKRIYAPYMEDALLTLGIKPVLKWSYGPLVQQYLEPQLADVPKIDFSGGNNYEQVLAAQPDLIVLYSSEMAANGAYEQFSSIAPTYVFPDAAGDWKGTVQVLGQLTGKETEAKKAISDYDGLVKQARQQLEPITKGKTFAIIRIKPKEINLMEGIYFSGVTLYHDLGLTPDPLVKEKSWDKFATLSLEGLSQLNADYIFYTIQGDDAVSNEQTIQSSSIWKSLPAVQKGHAYKVENNYWLASGAIANTMQIKDVLRLVAAP</sequence>
<proteinExistence type="inferred from homology"/>
<feature type="region of interest" description="Disordered" evidence="5">
    <location>
        <begin position="27"/>
        <end position="55"/>
    </location>
</feature>
<name>A0ABU1J141_9BACL</name>
<comment type="similarity">
    <text evidence="2">Belongs to the bacterial solute-binding protein 8 family.</text>
</comment>
<evidence type="ECO:0000256" key="5">
    <source>
        <dbReference type="SAM" id="MobiDB-lite"/>
    </source>
</evidence>
<reference evidence="8 9" key="1">
    <citation type="submission" date="2023-07" db="EMBL/GenBank/DDBJ databases">
        <title>Genomic Encyclopedia of Type Strains, Phase IV (KMG-IV): sequencing the most valuable type-strain genomes for metagenomic binning, comparative biology and taxonomic classification.</title>
        <authorList>
            <person name="Goeker M."/>
        </authorList>
    </citation>
    <scope>NUCLEOTIDE SEQUENCE [LARGE SCALE GENOMIC DNA]</scope>
    <source>
        <strain evidence="8 9">DSM 22170</strain>
    </source>
</reference>
<evidence type="ECO:0000259" key="7">
    <source>
        <dbReference type="PROSITE" id="PS50983"/>
    </source>
</evidence>
<dbReference type="PROSITE" id="PS50983">
    <property type="entry name" value="FE_B12_PBP"/>
    <property type="match status" value="1"/>
</dbReference>
<keyword evidence="4 6" id="KW-0732">Signal</keyword>
<comment type="caution">
    <text evidence="8">The sequence shown here is derived from an EMBL/GenBank/DDBJ whole genome shotgun (WGS) entry which is preliminary data.</text>
</comment>
<feature type="compositionally biased region" description="Polar residues" evidence="5">
    <location>
        <begin position="37"/>
        <end position="55"/>
    </location>
</feature>
<evidence type="ECO:0000313" key="8">
    <source>
        <dbReference type="EMBL" id="MDR6245181.1"/>
    </source>
</evidence>
<evidence type="ECO:0000256" key="1">
    <source>
        <dbReference type="ARBA" id="ARBA00004196"/>
    </source>
</evidence>
<dbReference type="PANTHER" id="PTHR30532">
    <property type="entry name" value="IRON III DICITRATE-BINDING PERIPLASMIC PROTEIN"/>
    <property type="match status" value="1"/>
</dbReference>
<evidence type="ECO:0000256" key="2">
    <source>
        <dbReference type="ARBA" id="ARBA00008814"/>
    </source>
</evidence>
<evidence type="ECO:0000256" key="4">
    <source>
        <dbReference type="ARBA" id="ARBA00022729"/>
    </source>
</evidence>
<feature type="signal peptide" evidence="6">
    <location>
        <begin position="1"/>
        <end position="31"/>
    </location>
</feature>
<evidence type="ECO:0000256" key="3">
    <source>
        <dbReference type="ARBA" id="ARBA00022448"/>
    </source>
</evidence>
<dbReference type="SUPFAM" id="SSF53807">
    <property type="entry name" value="Helical backbone' metal receptor"/>
    <property type="match status" value="1"/>
</dbReference>
<accession>A0ABU1J141</accession>
<dbReference type="InterPro" id="IPR051313">
    <property type="entry name" value="Bact_iron-sidero_bind"/>
</dbReference>
<feature type="compositionally biased region" description="Low complexity" evidence="5">
    <location>
        <begin position="27"/>
        <end position="36"/>
    </location>
</feature>
<dbReference type="Gene3D" id="3.40.50.1980">
    <property type="entry name" value="Nitrogenase molybdenum iron protein domain"/>
    <property type="match status" value="2"/>
</dbReference>
<protein>
    <submittedName>
        <fullName evidence="8">Iron complex transport system substrate-binding protein</fullName>
    </submittedName>
</protein>
<gene>
    <name evidence="8" type="ORF">JOC58_003080</name>
</gene>
<dbReference type="PROSITE" id="PS51257">
    <property type="entry name" value="PROKAR_LIPOPROTEIN"/>
    <property type="match status" value="1"/>
</dbReference>
<comment type="subcellular location">
    <subcellularLocation>
        <location evidence="1">Cell envelope</location>
    </subcellularLocation>
</comment>